<name>A0ABS6BG97_9SPHN</name>
<keyword evidence="2" id="KW-0012">Acyltransferase</keyword>
<dbReference type="PANTHER" id="PTHR10545">
    <property type="entry name" value="DIAMINE N-ACETYLTRANSFERASE"/>
    <property type="match status" value="1"/>
</dbReference>
<proteinExistence type="predicted"/>
<dbReference type="CDD" id="cd04301">
    <property type="entry name" value="NAT_SF"/>
    <property type="match status" value="1"/>
</dbReference>
<dbReference type="RefSeq" id="WP_216321617.1">
    <property type="nucleotide sequence ID" value="NZ_JAHKRT010000002.1"/>
</dbReference>
<protein>
    <submittedName>
        <fullName evidence="4">GNAT family N-acetyltransferase</fullName>
    </submittedName>
</protein>
<reference evidence="4 5" key="1">
    <citation type="submission" date="2021-06" db="EMBL/GenBank/DDBJ databases">
        <title>Sphingomonas sp. XMGL2, whole genome shotgun sequencing project.</title>
        <authorList>
            <person name="Zhao G."/>
            <person name="Shen L."/>
        </authorList>
    </citation>
    <scope>NUCLEOTIDE SEQUENCE [LARGE SCALE GENOMIC DNA]</scope>
    <source>
        <strain evidence="4 5">XMGL2</strain>
    </source>
</reference>
<dbReference type="PANTHER" id="PTHR10545:SF29">
    <property type="entry name" value="GH14572P-RELATED"/>
    <property type="match status" value="1"/>
</dbReference>
<evidence type="ECO:0000256" key="2">
    <source>
        <dbReference type="ARBA" id="ARBA00023315"/>
    </source>
</evidence>
<gene>
    <name evidence="4" type="ORF">KOF26_03170</name>
</gene>
<evidence type="ECO:0000259" key="3">
    <source>
        <dbReference type="PROSITE" id="PS51186"/>
    </source>
</evidence>
<keyword evidence="1" id="KW-0808">Transferase</keyword>
<dbReference type="InterPro" id="IPR051016">
    <property type="entry name" value="Diverse_Substrate_AcTransf"/>
</dbReference>
<dbReference type="EMBL" id="JAHKRT010000002">
    <property type="protein sequence ID" value="MBU3076856.1"/>
    <property type="molecule type" value="Genomic_DNA"/>
</dbReference>
<organism evidence="4 5">
    <name type="scientific">Sphingomonas quercus</name>
    <dbReference type="NCBI Taxonomy" id="2842451"/>
    <lineage>
        <taxon>Bacteria</taxon>
        <taxon>Pseudomonadati</taxon>
        <taxon>Pseudomonadota</taxon>
        <taxon>Alphaproteobacteria</taxon>
        <taxon>Sphingomonadales</taxon>
        <taxon>Sphingomonadaceae</taxon>
        <taxon>Sphingomonas</taxon>
    </lineage>
</organism>
<feature type="domain" description="N-acetyltransferase" evidence="3">
    <location>
        <begin position="1"/>
        <end position="156"/>
    </location>
</feature>
<evidence type="ECO:0000313" key="4">
    <source>
        <dbReference type="EMBL" id="MBU3076856.1"/>
    </source>
</evidence>
<dbReference type="Proteomes" id="UP000776276">
    <property type="component" value="Unassembled WGS sequence"/>
</dbReference>
<evidence type="ECO:0000256" key="1">
    <source>
        <dbReference type="ARBA" id="ARBA00022679"/>
    </source>
</evidence>
<comment type="caution">
    <text evidence="4">The sequence shown here is derived from an EMBL/GenBank/DDBJ whole genome shotgun (WGS) entry which is preliminary data.</text>
</comment>
<sequence>MVRVARPGDEAEILRMIRALAAYEREPDAVKATEASLQAAMFGPDAGVHAFIAELDGRSVGLALWFRNFSTWTGTQGLYLEDLFVDEAARGRGVGRALFRALAGEAARRGYQRIDWAVLDWNIEAMDFYTRIGARATRGWQPWRLDAAGIARLAAEG</sequence>
<dbReference type="Pfam" id="PF00583">
    <property type="entry name" value="Acetyltransf_1"/>
    <property type="match status" value="1"/>
</dbReference>
<keyword evidence="5" id="KW-1185">Reference proteome</keyword>
<accession>A0ABS6BG97</accession>
<evidence type="ECO:0000313" key="5">
    <source>
        <dbReference type="Proteomes" id="UP000776276"/>
    </source>
</evidence>
<dbReference type="PROSITE" id="PS51186">
    <property type="entry name" value="GNAT"/>
    <property type="match status" value="1"/>
</dbReference>
<dbReference type="InterPro" id="IPR000182">
    <property type="entry name" value="GNAT_dom"/>
</dbReference>